<dbReference type="InterPro" id="IPR036291">
    <property type="entry name" value="NAD(P)-bd_dom_sf"/>
</dbReference>
<keyword evidence="5" id="KW-1185">Reference proteome</keyword>
<dbReference type="InterPro" id="IPR020843">
    <property type="entry name" value="ER"/>
</dbReference>
<feature type="domain" description="Enoyl reductase (ER)" evidence="3">
    <location>
        <begin position="16"/>
        <end position="346"/>
    </location>
</feature>
<dbReference type="InterPro" id="IPR013154">
    <property type="entry name" value="ADH-like_N"/>
</dbReference>
<keyword evidence="1" id="KW-0521">NADP</keyword>
<protein>
    <submittedName>
        <fullName evidence="4">Alcohol dehydrogenase</fullName>
    </submittedName>
</protein>
<evidence type="ECO:0000313" key="4">
    <source>
        <dbReference type="EMBL" id="PAU49947.1"/>
    </source>
</evidence>
<keyword evidence="2" id="KW-0560">Oxidoreductase</keyword>
<dbReference type="Proteomes" id="UP000218944">
    <property type="component" value="Unassembled WGS sequence"/>
</dbReference>
<dbReference type="GO" id="GO:0016651">
    <property type="term" value="F:oxidoreductase activity, acting on NAD(P)H"/>
    <property type="evidence" value="ECO:0007669"/>
    <property type="project" value="TreeGrafter"/>
</dbReference>
<evidence type="ECO:0000256" key="1">
    <source>
        <dbReference type="ARBA" id="ARBA00022857"/>
    </source>
</evidence>
<organism evidence="4 5">
    <name type="scientific">Streptomyces albireticuli</name>
    <dbReference type="NCBI Taxonomy" id="1940"/>
    <lineage>
        <taxon>Bacteria</taxon>
        <taxon>Bacillati</taxon>
        <taxon>Actinomycetota</taxon>
        <taxon>Actinomycetes</taxon>
        <taxon>Kitasatosporales</taxon>
        <taxon>Streptomycetaceae</taxon>
        <taxon>Streptomyces</taxon>
    </lineage>
</organism>
<dbReference type="PANTHER" id="PTHR48106">
    <property type="entry name" value="QUINONE OXIDOREDUCTASE PIG3-RELATED"/>
    <property type="match status" value="1"/>
</dbReference>
<comment type="caution">
    <text evidence="4">The sequence shown here is derived from an EMBL/GenBank/DDBJ whole genome shotgun (WGS) entry which is preliminary data.</text>
</comment>
<evidence type="ECO:0000256" key="2">
    <source>
        <dbReference type="ARBA" id="ARBA00023002"/>
    </source>
</evidence>
<dbReference type="Pfam" id="PF13602">
    <property type="entry name" value="ADH_zinc_N_2"/>
    <property type="match status" value="1"/>
</dbReference>
<dbReference type="GO" id="GO:0070402">
    <property type="term" value="F:NADPH binding"/>
    <property type="evidence" value="ECO:0007669"/>
    <property type="project" value="TreeGrafter"/>
</dbReference>
<evidence type="ECO:0000313" key="5">
    <source>
        <dbReference type="Proteomes" id="UP000218944"/>
    </source>
</evidence>
<accession>A0A2A2DES5</accession>
<dbReference type="SUPFAM" id="SSF51735">
    <property type="entry name" value="NAD(P)-binding Rossmann-fold domains"/>
    <property type="match status" value="1"/>
</dbReference>
<name>A0A2A2DES5_9ACTN</name>
<dbReference type="EMBL" id="NSJV01000096">
    <property type="protein sequence ID" value="PAU49947.1"/>
    <property type="molecule type" value="Genomic_DNA"/>
</dbReference>
<dbReference type="PANTHER" id="PTHR48106:SF2">
    <property type="entry name" value="ZN2+-BINDING DEHYDROGENASE"/>
    <property type="match status" value="1"/>
</dbReference>
<dbReference type="AlphaFoldDB" id="A0A2A2DES5"/>
<gene>
    <name evidence="4" type="ORF">CK936_05295</name>
</gene>
<sequence length="349" mass="36003">MGGTPVLRCVVRTFGPAVDVVTTETYDPPRPGPGEVSVRMLMASVNPSDLVTISGAYASRTTLPFVPGFEGVGVVEATGPGVRGLAAGQRVLPIGSAGAWQQTKVAEARWCLPVLPHLTDEQAATSYINPLTALLMLRQYVDPGMDGGATGTGVPGAAGAPGVVVNAAASAIGRMAIRMLNRDGVEPVAVVRHPRSREQLAGLRTAAVLCTSDAAVRESLPAVVREAAGGRPPAVVLDAVGGAEGGDLARALAPGGTLVHYGLLSGRPLPPSLATERPDVRIVLFRLRDWVHTADPARLTDALARAQRLVADGTAASAVAHVLPLTDVREALRREAAPGRTGKILLRAD</sequence>
<dbReference type="InterPro" id="IPR011032">
    <property type="entry name" value="GroES-like_sf"/>
</dbReference>
<dbReference type="Gene3D" id="3.90.180.10">
    <property type="entry name" value="Medium-chain alcohol dehydrogenases, catalytic domain"/>
    <property type="match status" value="1"/>
</dbReference>
<evidence type="ECO:0000259" key="3">
    <source>
        <dbReference type="SMART" id="SM00829"/>
    </source>
</evidence>
<reference evidence="4 5" key="1">
    <citation type="submission" date="2017-08" db="EMBL/GenBank/DDBJ databases">
        <title>Genome sequence of Streptomyces albireticuli NRRL B-1670.</title>
        <authorList>
            <person name="Graham D.E."/>
            <person name="Mahan K.M."/>
            <person name="Klingeman D.M."/>
            <person name="Hettich R.L."/>
            <person name="Parry R.J."/>
            <person name="Spain J.C."/>
        </authorList>
    </citation>
    <scope>NUCLEOTIDE SEQUENCE [LARGE SCALE GENOMIC DNA]</scope>
    <source>
        <strain evidence="4 5">NRRL B-1670</strain>
    </source>
</reference>
<dbReference type="SMART" id="SM00829">
    <property type="entry name" value="PKS_ER"/>
    <property type="match status" value="1"/>
</dbReference>
<proteinExistence type="predicted"/>
<dbReference type="RefSeq" id="WP_095579285.1">
    <property type="nucleotide sequence ID" value="NZ_JAJQQS010000016.1"/>
</dbReference>
<dbReference type="Pfam" id="PF08240">
    <property type="entry name" value="ADH_N"/>
    <property type="match status" value="1"/>
</dbReference>
<dbReference type="SUPFAM" id="SSF50129">
    <property type="entry name" value="GroES-like"/>
    <property type="match status" value="1"/>
</dbReference>
<dbReference type="CDD" id="cd05282">
    <property type="entry name" value="ETR_like"/>
    <property type="match status" value="1"/>
</dbReference>
<dbReference type="Gene3D" id="3.40.50.720">
    <property type="entry name" value="NAD(P)-binding Rossmann-like Domain"/>
    <property type="match status" value="1"/>
</dbReference>